<dbReference type="InterPro" id="IPR000515">
    <property type="entry name" value="MetI-like"/>
</dbReference>
<dbReference type="Gene3D" id="1.10.3720.10">
    <property type="entry name" value="MetI-like"/>
    <property type="match status" value="1"/>
</dbReference>
<dbReference type="GO" id="GO:0005886">
    <property type="term" value="C:plasma membrane"/>
    <property type="evidence" value="ECO:0007669"/>
    <property type="project" value="UniProtKB-SubCell"/>
</dbReference>
<dbReference type="PANTHER" id="PTHR43744">
    <property type="entry name" value="ABC TRANSPORTER PERMEASE PROTEIN MG189-RELATED-RELATED"/>
    <property type="match status" value="1"/>
</dbReference>
<sequence length="406" mass="44053">MDNIAGRKSGLSIVTNVAVFIIVILWLIPTVGLFVSSFRDRDQISVSGWWEAPFSVELTYRTRADDTPTRDGDLYVAQGNIFETGEVQDQFTSGANSIAAFGLVGREPGAYAAGETVDNRDGGTVVVNADGSYVYTSPEPIDERGPRLYFLAESPPDFTMDNYAQVLTGLDEDERAQEIASGATFGDLLFEEAGIFRNFINTLTVTIPATIIPILIAAFAAYALAWMDFPGRGFLIACVVGLLVVPLQLALVPLLNLHNQIGIGQSFLGIWLAHTGFGLPLAIYLLRNYMVGLPRDIIESAKVDGATDFQIFTKIILPLSFPALASFAIFQFLWTWNDLLVAKVFLPSTGDAQVMTVKIADDLLGSRGGDWGILATAAFVSIAIPLIVFFSMQRYLVRGLLAGSVK</sequence>
<feature type="transmembrane region" description="Helical" evidence="7">
    <location>
        <begin position="234"/>
        <end position="255"/>
    </location>
</feature>
<dbReference type="EMBL" id="CP078073">
    <property type="protein sequence ID" value="QXL88530.1"/>
    <property type="molecule type" value="Genomic_DNA"/>
</dbReference>
<evidence type="ECO:0000256" key="3">
    <source>
        <dbReference type="ARBA" id="ARBA00022475"/>
    </source>
</evidence>
<dbReference type="PROSITE" id="PS50928">
    <property type="entry name" value="ABC_TM1"/>
    <property type="match status" value="1"/>
</dbReference>
<evidence type="ECO:0000256" key="4">
    <source>
        <dbReference type="ARBA" id="ARBA00022692"/>
    </source>
</evidence>
<dbReference type="EMBL" id="JAIMBW010000001">
    <property type="protein sequence ID" value="MBY4891751.1"/>
    <property type="molecule type" value="Genomic_DNA"/>
</dbReference>
<evidence type="ECO:0000256" key="6">
    <source>
        <dbReference type="ARBA" id="ARBA00023136"/>
    </source>
</evidence>
<dbReference type="RefSeq" id="WP_257891596.1">
    <property type="nucleotide sequence ID" value="NZ_JAIMBW010000001.1"/>
</dbReference>
<evidence type="ECO:0000256" key="1">
    <source>
        <dbReference type="ARBA" id="ARBA00004651"/>
    </source>
</evidence>
<dbReference type="AlphaFoldDB" id="A0A975TW37"/>
<dbReference type="InterPro" id="IPR035906">
    <property type="entry name" value="MetI-like_sf"/>
</dbReference>
<dbReference type="CDD" id="cd06261">
    <property type="entry name" value="TM_PBP2"/>
    <property type="match status" value="1"/>
</dbReference>
<proteinExistence type="inferred from homology"/>
<keyword evidence="5 7" id="KW-1133">Transmembrane helix</keyword>
<accession>A0A975TW37</accession>
<organism evidence="9">
    <name type="scientific">Gymnodinialimonas phycosphaerae</name>
    <dbReference type="NCBI Taxonomy" id="2841589"/>
    <lineage>
        <taxon>Bacteria</taxon>
        <taxon>Pseudomonadati</taxon>
        <taxon>Pseudomonadota</taxon>
        <taxon>Alphaproteobacteria</taxon>
        <taxon>Rhodobacterales</taxon>
        <taxon>Paracoccaceae</taxon>
        <taxon>Gymnodinialimonas</taxon>
    </lineage>
</organism>
<keyword evidence="6 7" id="KW-0472">Membrane</keyword>
<feature type="transmembrane region" description="Helical" evidence="7">
    <location>
        <begin position="371"/>
        <end position="390"/>
    </location>
</feature>
<dbReference type="Pfam" id="PF00528">
    <property type="entry name" value="BPD_transp_1"/>
    <property type="match status" value="1"/>
</dbReference>
<evidence type="ECO:0000256" key="2">
    <source>
        <dbReference type="ARBA" id="ARBA00022448"/>
    </source>
</evidence>
<protein>
    <submittedName>
        <fullName evidence="9">Carbohydrate ABC transporter permease</fullName>
    </submittedName>
</protein>
<keyword evidence="4 7" id="KW-0812">Transmembrane</keyword>
<dbReference type="GO" id="GO:0055085">
    <property type="term" value="P:transmembrane transport"/>
    <property type="evidence" value="ECO:0007669"/>
    <property type="project" value="InterPro"/>
</dbReference>
<comment type="subcellular location">
    <subcellularLocation>
        <location evidence="1 7">Cell membrane</location>
        <topology evidence="1 7">Multi-pass membrane protein</topology>
    </subcellularLocation>
</comment>
<reference evidence="9 10" key="1">
    <citation type="submission" date="2021-07" db="EMBL/GenBank/DDBJ databases">
        <title>Karlodiniumbacter phycospheric gen. nov., sp. nov., a phycosphere bacterium isolated from karlodinium veneficum.</title>
        <authorList>
            <person name="Peng Y."/>
            <person name="Jiang L."/>
            <person name="Lee J."/>
        </authorList>
    </citation>
    <scope>NUCLEOTIDE SEQUENCE</scope>
    <source>
        <strain evidence="9 10">N5</strain>
    </source>
</reference>
<feature type="domain" description="ABC transmembrane type-1" evidence="8">
    <location>
        <begin position="199"/>
        <end position="392"/>
    </location>
</feature>
<comment type="similarity">
    <text evidence="7">Belongs to the binding-protein-dependent transport system permease family.</text>
</comment>
<feature type="transmembrane region" description="Helical" evidence="7">
    <location>
        <begin position="12"/>
        <end position="35"/>
    </location>
</feature>
<feature type="transmembrane region" description="Helical" evidence="7">
    <location>
        <begin position="205"/>
        <end position="227"/>
    </location>
</feature>
<gene>
    <name evidence="9" type="ORF">KUL25_03105</name>
</gene>
<keyword evidence="10" id="KW-1185">Reference proteome</keyword>
<evidence type="ECO:0000256" key="5">
    <source>
        <dbReference type="ARBA" id="ARBA00022989"/>
    </source>
</evidence>
<evidence type="ECO:0000313" key="9">
    <source>
        <dbReference type="EMBL" id="QXL88530.1"/>
    </source>
</evidence>
<dbReference type="Proteomes" id="UP000693972">
    <property type="component" value="Unassembled WGS sequence"/>
</dbReference>
<dbReference type="PANTHER" id="PTHR43744:SF4">
    <property type="entry name" value="OSMOPROTECTIVE COMPOUNDS UPTAKE PERMEASE PROTEIN GGTD"/>
    <property type="match status" value="1"/>
</dbReference>
<evidence type="ECO:0000259" key="8">
    <source>
        <dbReference type="PROSITE" id="PS50928"/>
    </source>
</evidence>
<keyword evidence="3" id="KW-1003">Cell membrane</keyword>
<evidence type="ECO:0000313" key="10">
    <source>
        <dbReference type="Proteomes" id="UP000693972"/>
    </source>
</evidence>
<dbReference type="SUPFAM" id="SSF161098">
    <property type="entry name" value="MetI-like"/>
    <property type="match status" value="1"/>
</dbReference>
<keyword evidence="2 7" id="KW-0813">Transport</keyword>
<name>A0A975TW37_9RHOB</name>
<feature type="transmembrane region" description="Helical" evidence="7">
    <location>
        <begin position="267"/>
        <end position="286"/>
    </location>
</feature>
<evidence type="ECO:0000256" key="7">
    <source>
        <dbReference type="RuleBase" id="RU363032"/>
    </source>
</evidence>
<feature type="transmembrane region" description="Helical" evidence="7">
    <location>
        <begin position="315"/>
        <end position="336"/>
    </location>
</feature>